<proteinExistence type="predicted"/>
<name>A0AAD9FQ67_PAPLA</name>
<comment type="caution">
    <text evidence="2">The sequence shown here is derived from an EMBL/GenBank/DDBJ whole genome shotgun (WGS) entry which is preliminary data.</text>
</comment>
<accession>A0AAD9FQ67</accession>
<reference evidence="2" key="1">
    <citation type="submission" date="2023-02" db="EMBL/GenBank/DDBJ databases">
        <title>Identification and recombinant expression of a fungal hydrolase from Papiliotrema laurentii that hydrolyzes apple cutin and clears colloidal polyester polyurethane.</title>
        <authorList>
            <consortium name="DOE Joint Genome Institute"/>
            <person name="Roman V.A."/>
            <person name="Bojanowski C."/>
            <person name="Crable B.R."/>
            <person name="Wagner D.N."/>
            <person name="Hung C.S."/>
            <person name="Nadeau L.J."/>
            <person name="Schratz L."/>
            <person name="Haridas S."/>
            <person name="Pangilinan J."/>
            <person name="Lipzen A."/>
            <person name="Na H."/>
            <person name="Yan M."/>
            <person name="Ng V."/>
            <person name="Grigoriev I.V."/>
            <person name="Spatafora J.W."/>
            <person name="Barlow D."/>
            <person name="Biffinger J."/>
            <person name="Kelley-Loughnane N."/>
            <person name="Varaljay V.A."/>
            <person name="Crookes-Goodson W.J."/>
        </authorList>
    </citation>
    <scope>NUCLEOTIDE SEQUENCE</scope>
    <source>
        <strain evidence="2">5307AH</strain>
    </source>
</reference>
<evidence type="ECO:0000256" key="1">
    <source>
        <dbReference type="SAM" id="MobiDB-lite"/>
    </source>
</evidence>
<sequence length="100" mass="10930">MPQVKGDTKIEPDATEARLSHRLVLALKSKPTLTRTWEKKTFTAELRTAPLGDSIQGTIVEDLAGTPPSRPTSLYASPEALRTFRPLPRTAPTSPFQSTS</sequence>
<dbReference type="Proteomes" id="UP001182556">
    <property type="component" value="Unassembled WGS sequence"/>
</dbReference>
<dbReference type="EMBL" id="JAODAN010000010">
    <property type="protein sequence ID" value="KAK1921807.1"/>
    <property type="molecule type" value="Genomic_DNA"/>
</dbReference>
<keyword evidence="3" id="KW-1185">Reference proteome</keyword>
<feature type="compositionally biased region" description="Polar residues" evidence="1">
    <location>
        <begin position="91"/>
        <end position="100"/>
    </location>
</feature>
<protein>
    <submittedName>
        <fullName evidence="2">Uncharacterized protein</fullName>
    </submittedName>
</protein>
<gene>
    <name evidence="2" type="ORF">DB88DRAFT_499269</name>
</gene>
<dbReference type="AlphaFoldDB" id="A0AAD9FQ67"/>
<evidence type="ECO:0000313" key="2">
    <source>
        <dbReference type="EMBL" id="KAK1921807.1"/>
    </source>
</evidence>
<organism evidence="2 3">
    <name type="scientific">Papiliotrema laurentii</name>
    <name type="common">Cryptococcus laurentii</name>
    <dbReference type="NCBI Taxonomy" id="5418"/>
    <lineage>
        <taxon>Eukaryota</taxon>
        <taxon>Fungi</taxon>
        <taxon>Dikarya</taxon>
        <taxon>Basidiomycota</taxon>
        <taxon>Agaricomycotina</taxon>
        <taxon>Tremellomycetes</taxon>
        <taxon>Tremellales</taxon>
        <taxon>Rhynchogastremaceae</taxon>
        <taxon>Papiliotrema</taxon>
    </lineage>
</organism>
<evidence type="ECO:0000313" key="3">
    <source>
        <dbReference type="Proteomes" id="UP001182556"/>
    </source>
</evidence>
<feature type="region of interest" description="Disordered" evidence="1">
    <location>
        <begin position="61"/>
        <end position="100"/>
    </location>
</feature>